<reference evidence="2" key="1">
    <citation type="submission" date="2017-04" db="EMBL/GenBank/DDBJ databases">
        <authorList>
            <person name="Varghese N."/>
            <person name="Submissions S."/>
        </authorList>
    </citation>
    <scope>NUCLEOTIDE SEQUENCE [LARGE SCALE GENOMIC DNA]</scope>
    <source>
        <strain evidence="2">USBA 82</strain>
    </source>
</reference>
<dbReference type="AlphaFoldDB" id="A0A1X7JE56"/>
<evidence type="ECO:0000313" key="1">
    <source>
        <dbReference type="EMBL" id="SMG25937.1"/>
    </source>
</evidence>
<organism evidence="1 2">
    <name type="scientific">Dethiosulfovibrio salsuginis</name>
    <dbReference type="NCBI Taxonomy" id="561720"/>
    <lineage>
        <taxon>Bacteria</taxon>
        <taxon>Thermotogati</taxon>
        <taxon>Synergistota</taxon>
        <taxon>Synergistia</taxon>
        <taxon>Synergistales</taxon>
        <taxon>Dethiosulfovibrionaceae</taxon>
        <taxon>Dethiosulfovibrio</taxon>
    </lineage>
</organism>
<evidence type="ECO:0000313" key="2">
    <source>
        <dbReference type="Proteomes" id="UP000193355"/>
    </source>
</evidence>
<dbReference type="CDD" id="cd00377">
    <property type="entry name" value="ICL_PEPM"/>
    <property type="match status" value="1"/>
</dbReference>
<dbReference type="SUPFAM" id="SSF51621">
    <property type="entry name" value="Phosphoenolpyruvate/pyruvate domain"/>
    <property type="match status" value="1"/>
</dbReference>
<sequence length="303" mass="33193">MTKGKRLRKRLAEPGIVVAPGVFDALSARICEMAGFEVLQHTGYGTAASLLGRPDVGLLSMTEMRDQLHRMVRAVDVPIIGDADNGFGNAVNVDRTVREYIWAGAAGLFLEDQVIPKRCGHMAGKAIVSKEEMMGKLRAALFARDGEDKDALIVYRTDAVAVSGFDDAIDRARSAADLGVDMVFVEALETIEQMERAVREIPIPLMLNLVEGGKTPLISTSEAEAMGFKYVMYPVTPLFAAAAALRESMEELRKNGLSESLMARLMSFGDFVDIVGLDEIREMEERYLPPGEMNKYGGRSRIV</sequence>
<dbReference type="PROSITE" id="PS00161">
    <property type="entry name" value="ISOCITRATE_LYASE"/>
    <property type="match status" value="1"/>
</dbReference>
<dbReference type="InterPro" id="IPR039556">
    <property type="entry name" value="ICL/PEPM"/>
</dbReference>
<dbReference type="GO" id="GO:0016833">
    <property type="term" value="F:oxo-acid-lyase activity"/>
    <property type="evidence" value="ECO:0007669"/>
    <property type="project" value="UniProtKB-ARBA"/>
</dbReference>
<keyword evidence="1" id="KW-0456">Lyase</keyword>
<dbReference type="PANTHER" id="PTHR42905:SF2">
    <property type="entry name" value="PHOSPHOENOLPYRUVATE CARBOXYLASE FAMILY PROTEIN"/>
    <property type="match status" value="1"/>
</dbReference>
<dbReference type="STRING" id="561720.SAMN06275492_11112"/>
<dbReference type="InterPro" id="IPR018523">
    <property type="entry name" value="Isocitrate_lyase_ph_CS"/>
</dbReference>
<accession>A0A1X7JE56</accession>
<proteinExistence type="predicted"/>
<gene>
    <name evidence="1" type="ORF">SAMN06275492_11112</name>
</gene>
<dbReference type="Pfam" id="PF13714">
    <property type="entry name" value="PEP_mutase"/>
    <property type="match status" value="1"/>
</dbReference>
<dbReference type="PANTHER" id="PTHR42905">
    <property type="entry name" value="PHOSPHOENOLPYRUVATE CARBOXYLASE"/>
    <property type="match status" value="1"/>
</dbReference>
<protein>
    <submittedName>
        <fullName evidence="1">2-Methylisocitrate lyase, PEP mutase family</fullName>
    </submittedName>
</protein>
<dbReference type="InterPro" id="IPR015813">
    <property type="entry name" value="Pyrv/PenolPyrv_kinase-like_dom"/>
</dbReference>
<dbReference type="Gene3D" id="3.20.20.60">
    <property type="entry name" value="Phosphoenolpyruvate-binding domains"/>
    <property type="match status" value="1"/>
</dbReference>
<dbReference type="RefSeq" id="WP_085544361.1">
    <property type="nucleotide sequence ID" value="NZ_FXBB01000011.1"/>
</dbReference>
<dbReference type="InterPro" id="IPR040442">
    <property type="entry name" value="Pyrv_kinase-like_dom_sf"/>
</dbReference>
<dbReference type="Proteomes" id="UP000193355">
    <property type="component" value="Unassembled WGS sequence"/>
</dbReference>
<name>A0A1X7JE56_9BACT</name>
<dbReference type="OrthoDB" id="8629576at2"/>
<keyword evidence="2" id="KW-1185">Reference proteome</keyword>
<dbReference type="EMBL" id="FXBB01000011">
    <property type="protein sequence ID" value="SMG25937.1"/>
    <property type="molecule type" value="Genomic_DNA"/>
</dbReference>